<feature type="domain" description="LytR/CpsA/Psr regulator C-terminal" evidence="3">
    <location>
        <begin position="73"/>
        <end position="160"/>
    </location>
</feature>
<evidence type="ECO:0000259" key="3">
    <source>
        <dbReference type="Pfam" id="PF13399"/>
    </source>
</evidence>
<keyword evidence="5" id="KW-1185">Reference proteome</keyword>
<gene>
    <name evidence="4" type="ORF">A3K89_16810</name>
</gene>
<comment type="caution">
    <text evidence="4">The sequence shown here is derived from an EMBL/GenBank/DDBJ whole genome shotgun (WGS) entry which is preliminary data.</text>
</comment>
<dbReference type="EMBL" id="LVHI01000004">
    <property type="protein sequence ID" value="OAK56474.1"/>
    <property type="molecule type" value="Genomic_DNA"/>
</dbReference>
<evidence type="ECO:0000313" key="4">
    <source>
        <dbReference type="EMBL" id="OAK56474.1"/>
    </source>
</evidence>
<accession>A0A177YLN2</accession>
<dbReference type="InterPro" id="IPR027381">
    <property type="entry name" value="LytR/CpsA/Psr_C"/>
</dbReference>
<reference evidence="4 5" key="1">
    <citation type="submission" date="2016-03" db="EMBL/GenBank/DDBJ databases">
        <title>Genome sequence of Rhodococcus kyotonensis KB10.</title>
        <authorList>
            <person name="Jeong H."/>
            <person name="Hong C.E."/>
            <person name="Jo S.H."/>
            <person name="Park J.M."/>
        </authorList>
    </citation>
    <scope>NUCLEOTIDE SEQUENCE [LARGE SCALE GENOMIC DNA]</scope>
    <source>
        <strain evidence="4 5">KB10</strain>
    </source>
</reference>
<evidence type="ECO:0000256" key="2">
    <source>
        <dbReference type="SAM" id="SignalP"/>
    </source>
</evidence>
<evidence type="ECO:0000256" key="1">
    <source>
        <dbReference type="SAM" id="MobiDB-lite"/>
    </source>
</evidence>
<name>A0A177YLN2_9NOCA</name>
<dbReference type="AlphaFoldDB" id="A0A177YLN2"/>
<feature type="chain" id="PRO_5039191603" description="LytR/CpsA/Psr regulator C-terminal domain-containing protein" evidence="2">
    <location>
        <begin position="18"/>
        <end position="161"/>
    </location>
</feature>
<feature type="compositionally biased region" description="Low complexity" evidence="1">
    <location>
        <begin position="29"/>
        <end position="68"/>
    </location>
</feature>
<organism evidence="4 5">
    <name type="scientific">Rhodococcoides kyotonense</name>
    <dbReference type="NCBI Taxonomy" id="398843"/>
    <lineage>
        <taxon>Bacteria</taxon>
        <taxon>Bacillati</taxon>
        <taxon>Actinomycetota</taxon>
        <taxon>Actinomycetes</taxon>
        <taxon>Mycobacteriales</taxon>
        <taxon>Nocardiaceae</taxon>
        <taxon>Rhodococcoides</taxon>
    </lineage>
</organism>
<feature type="region of interest" description="Disordered" evidence="1">
    <location>
        <begin position="20"/>
        <end position="74"/>
    </location>
</feature>
<sequence length="161" mass="15729">MVLISLAILFAAIGALSLTGSDDSDDTASEPTTSEQAAAPTSAAAPAPTSASAAGSTSASATASATTSVDPADVDVRVLNNSDVSGLAADTAATLTSDGWTIAETGNYAASQIPSTTVYYGTGPGEQAAAQQIAQQLGATTQARPATLSEFGDGVIVMVTQ</sequence>
<dbReference type="Gene3D" id="3.30.70.2390">
    <property type="match status" value="1"/>
</dbReference>
<feature type="signal peptide" evidence="2">
    <location>
        <begin position="1"/>
        <end position="17"/>
    </location>
</feature>
<evidence type="ECO:0000313" key="5">
    <source>
        <dbReference type="Proteomes" id="UP000077519"/>
    </source>
</evidence>
<protein>
    <recommendedName>
        <fullName evidence="3">LytR/CpsA/Psr regulator C-terminal domain-containing protein</fullName>
    </recommendedName>
</protein>
<keyword evidence="2" id="KW-0732">Signal</keyword>
<dbReference type="Proteomes" id="UP000077519">
    <property type="component" value="Unassembled WGS sequence"/>
</dbReference>
<proteinExistence type="predicted"/>
<dbReference type="Pfam" id="PF13399">
    <property type="entry name" value="LytR_C"/>
    <property type="match status" value="1"/>
</dbReference>